<accession>A0A3M7QE98</accession>
<dbReference type="EMBL" id="REGN01006503">
    <property type="protein sequence ID" value="RNA09255.1"/>
    <property type="molecule type" value="Genomic_DNA"/>
</dbReference>
<sequence length="468" mass="54611">MGLFRNPFRKVLHEFIIKNQIFEAKNIAIIVKFFKLIVKYIVLENLIVNRIALAALAHDRQSAALEHVLTKLYTYFRSILANIVMKKETIKVYLVCSHINSAEDNFKCFVCDEHMINRQSCLQIPRNRKKMEKMSFVEKERDILKICDQIEKFKLDPKSFLEKASDDIINKIDLKREVLKTNLNKQVDNYYESLLNEVKEKQLNIIDSVKVDFEGINTQEIREKLNLDSDVNSTDYQVRIKSLVDLRSSYLGEHLKNFQNFQNIEFFDGEEEPEIIMPKLFGTIDLIDSNDIFKSNSIPFTYSKSLSNEFQLIAQVGLQYNLELNTGELVFTSQSKKSNLLIFNPQSGKICEVPTQHEIKYLFKSDDDEIITIDSEFLVKIWNNFICINTYDLVRTNLINAELVEDKIVTITKDYFVTVMKFSDGQIFNHFNFKTNIFDSSAKTFSDSIILMNIKKYCCRLTCLSGFI</sequence>
<reference evidence="1 2" key="1">
    <citation type="journal article" date="2018" name="Sci. Rep.">
        <title>Genomic signatures of local adaptation to the degree of environmental predictability in rotifers.</title>
        <authorList>
            <person name="Franch-Gras L."/>
            <person name="Hahn C."/>
            <person name="Garcia-Roger E.M."/>
            <person name="Carmona M.J."/>
            <person name="Serra M."/>
            <person name="Gomez A."/>
        </authorList>
    </citation>
    <scope>NUCLEOTIDE SEQUENCE [LARGE SCALE GENOMIC DNA]</scope>
    <source>
        <strain evidence="1">HYR1</strain>
    </source>
</reference>
<feature type="non-terminal residue" evidence="1">
    <location>
        <position position="468"/>
    </location>
</feature>
<name>A0A3M7QE98_BRAPC</name>
<proteinExistence type="predicted"/>
<evidence type="ECO:0000313" key="2">
    <source>
        <dbReference type="Proteomes" id="UP000276133"/>
    </source>
</evidence>
<dbReference type="Proteomes" id="UP000276133">
    <property type="component" value="Unassembled WGS sequence"/>
</dbReference>
<gene>
    <name evidence="1" type="ORF">BpHYR1_022548</name>
</gene>
<keyword evidence="2" id="KW-1185">Reference proteome</keyword>
<dbReference type="OrthoDB" id="10223864at2759"/>
<organism evidence="1 2">
    <name type="scientific">Brachionus plicatilis</name>
    <name type="common">Marine rotifer</name>
    <name type="synonym">Brachionus muelleri</name>
    <dbReference type="NCBI Taxonomy" id="10195"/>
    <lineage>
        <taxon>Eukaryota</taxon>
        <taxon>Metazoa</taxon>
        <taxon>Spiralia</taxon>
        <taxon>Gnathifera</taxon>
        <taxon>Rotifera</taxon>
        <taxon>Eurotatoria</taxon>
        <taxon>Monogononta</taxon>
        <taxon>Pseudotrocha</taxon>
        <taxon>Ploima</taxon>
        <taxon>Brachionidae</taxon>
        <taxon>Brachionus</taxon>
    </lineage>
</organism>
<comment type="caution">
    <text evidence="1">The sequence shown here is derived from an EMBL/GenBank/DDBJ whole genome shotgun (WGS) entry which is preliminary data.</text>
</comment>
<evidence type="ECO:0000313" key="1">
    <source>
        <dbReference type="EMBL" id="RNA09255.1"/>
    </source>
</evidence>
<protein>
    <submittedName>
        <fullName evidence="1">Uncharacterized protein</fullName>
    </submittedName>
</protein>
<dbReference type="AlphaFoldDB" id="A0A3M7QE98"/>